<dbReference type="OrthoDB" id="10615103at2759"/>
<feature type="region of interest" description="Disordered" evidence="1">
    <location>
        <begin position="163"/>
        <end position="207"/>
    </location>
</feature>
<organism evidence="2 3">
    <name type="scientific">Syncephalis pseudoplumigaleata</name>
    <dbReference type="NCBI Taxonomy" id="1712513"/>
    <lineage>
        <taxon>Eukaryota</taxon>
        <taxon>Fungi</taxon>
        <taxon>Fungi incertae sedis</taxon>
        <taxon>Zoopagomycota</taxon>
        <taxon>Zoopagomycotina</taxon>
        <taxon>Zoopagomycetes</taxon>
        <taxon>Zoopagales</taxon>
        <taxon>Piptocephalidaceae</taxon>
        <taxon>Syncephalis</taxon>
    </lineage>
</organism>
<feature type="region of interest" description="Disordered" evidence="1">
    <location>
        <begin position="272"/>
        <end position="310"/>
    </location>
</feature>
<dbReference type="AlphaFoldDB" id="A0A4P9Z6G6"/>
<proteinExistence type="predicted"/>
<feature type="region of interest" description="Disordered" evidence="1">
    <location>
        <begin position="42"/>
        <end position="117"/>
    </location>
</feature>
<reference evidence="3" key="1">
    <citation type="journal article" date="2018" name="Nat. Microbiol.">
        <title>Leveraging single-cell genomics to expand the fungal tree of life.</title>
        <authorList>
            <person name="Ahrendt S.R."/>
            <person name="Quandt C.A."/>
            <person name="Ciobanu D."/>
            <person name="Clum A."/>
            <person name="Salamov A."/>
            <person name="Andreopoulos B."/>
            <person name="Cheng J.F."/>
            <person name="Woyke T."/>
            <person name="Pelin A."/>
            <person name="Henrissat B."/>
            <person name="Reynolds N.K."/>
            <person name="Benny G.L."/>
            <person name="Smith M.E."/>
            <person name="James T.Y."/>
            <person name="Grigoriev I.V."/>
        </authorList>
    </citation>
    <scope>NUCLEOTIDE SEQUENCE [LARGE SCALE GENOMIC DNA]</scope>
    <source>
        <strain evidence="3">Benny S71-1</strain>
    </source>
</reference>
<feature type="compositionally biased region" description="Low complexity" evidence="1">
    <location>
        <begin position="176"/>
        <end position="188"/>
    </location>
</feature>
<evidence type="ECO:0000313" key="2">
    <source>
        <dbReference type="EMBL" id="RKP28196.1"/>
    </source>
</evidence>
<dbReference type="Proteomes" id="UP000278143">
    <property type="component" value="Unassembled WGS sequence"/>
</dbReference>
<keyword evidence="3" id="KW-1185">Reference proteome</keyword>
<dbReference type="EMBL" id="KZ989112">
    <property type="protein sequence ID" value="RKP28196.1"/>
    <property type="molecule type" value="Genomic_DNA"/>
</dbReference>
<evidence type="ECO:0000256" key="1">
    <source>
        <dbReference type="SAM" id="MobiDB-lite"/>
    </source>
</evidence>
<accession>A0A4P9Z6G6</accession>
<feature type="compositionally biased region" description="Low complexity" evidence="1">
    <location>
        <begin position="274"/>
        <end position="306"/>
    </location>
</feature>
<protein>
    <submittedName>
        <fullName evidence="2">Uncharacterized protein</fullName>
    </submittedName>
</protein>
<feature type="region of interest" description="Disordered" evidence="1">
    <location>
        <begin position="219"/>
        <end position="238"/>
    </location>
</feature>
<name>A0A4P9Z6G6_9FUNG</name>
<sequence>MCEEMRLCNGASKRIANDRCATIVPPVSSCLPIVHFMPATAGVPQPASTVGDSNRAHDRSVTRRRYTGRSAKDAHGAASGALGGAPQQSTHRAAGNSRKHGARASSHGVRGTNDEWQELRERSLASQERIHRINVLKRPEYKPLQGLFDKSLPWPAPLIRQSEATKRQKQAATVKASSAASSEPALASTKDGALVEGEHPTLTASNASDEELLRAMDEEACKQQQQQQQQTKDDDPVDALSEQDIDALLRPNYTASPELDALLDNVLSKSVPNYQPQQASPSRAAAYARHPPTTKKTAPPASTASTLAGKLRERQNLVQRLYSRADQSSAPALSSKFKPS</sequence>
<gene>
    <name evidence="2" type="ORF">SYNPS1DRAFT_26229</name>
</gene>
<evidence type="ECO:0000313" key="3">
    <source>
        <dbReference type="Proteomes" id="UP000278143"/>
    </source>
</evidence>